<name>A0AAE9YKK3_9CAUD</name>
<evidence type="ECO:0000313" key="2">
    <source>
        <dbReference type="EMBL" id="WCS66512.1"/>
    </source>
</evidence>
<reference evidence="2 3" key="1">
    <citation type="submission" date="2023-01" db="EMBL/GenBank/DDBJ databases">
        <title>New species of Caulobacter bacteriophages in the Kronosvirus genus.</title>
        <authorList>
            <person name="Mohammadi T."/>
            <person name="Millwood A."/>
            <person name="Ely B."/>
        </authorList>
    </citation>
    <scope>NUCLEOTIDE SEQUENCE [LARGE SCALE GENOMIC DNA]</scope>
    <source>
        <strain evidence="2 3">TMCBR2</strain>
    </source>
</reference>
<dbReference type="EMBL" id="OQ269668">
    <property type="protein sequence ID" value="WCS66512.1"/>
    <property type="molecule type" value="Genomic_DNA"/>
</dbReference>
<accession>A0AAE9YKK3</accession>
<keyword evidence="3" id="KW-1185">Reference proteome</keyword>
<evidence type="ECO:0000313" key="3">
    <source>
        <dbReference type="Proteomes" id="UP001218377"/>
    </source>
</evidence>
<proteinExistence type="predicted"/>
<organism evidence="2 3">
    <name type="scientific">Caulobacter phage TMCBR2</name>
    <dbReference type="NCBI Taxonomy" id="3025404"/>
    <lineage>
        <taxon>Viruses</taxon>
        <taxon>Duplodnaviria</taxon>
        <taxon>Heunggongvirae</taxon>
        <taxon>Uroviricota</taxon>
        <taxon>Caudoviricetes</taxon>
        <taxon>Caudoviricetes incertae sedis</taxon>
        <taxon>Kronosvirus</taxon>
        <taxon>Kronosvirus pomeria</taxon>
    </lineage>
</organism>
<gene>
    <name evidence="2" type="ORF">TMCBR2_gp027c</name>
</gene>
<sequence>MNTFARVIHQREAFRQARHGHAWTICGQLVRERYVTTLGWKVTCDSCNPKGGRRQASPPAPVGPSLELT</sequence>
<protein>
    <submittedName>
        <fullName evidence="2">Uncharacterized protein</fullName>
    </submittedName>
</protein>
<evidence type="ECO:0000256" key="1">
    <source>
        <dbReference type="SAM" id="MobiDB-lite"/>
    </source>
</evidence>
<dbReference type="Proteomes" id="UP001218377">
    <property type="component" value="Segment"/>
</dbReference>
<feature type="region of interest" description="Disordered" evidence="1">
    <location>
        <begin position="48"/>
        <end position="69"/>
    </location>
</feature>